<protein>
    <submittedName>
        <fullName evidence="1">Uncharacterized protein</fullName>
    </submittedName>
</protein>
<reference evidence="1 2" key="1">
    <citation type="submission" date="2017-07" db="EMBL/GenBank/DDBJ databases">
        <title>Phylogenetic study on the rhizospheric bacterium Ochrobactrum sp. A44.</title>
        <authorList>
            <person name="Krzyzanowska D.M."/>
            <person name="Ossowicki A."/>
            <person name="Rajewska M."/>
            <person name="Maciag T."/>
            <person name="Kaczynski Z."/>
            <person name="Czerwicka M."/>
            <person name="Jafra S."/>
        </authorList>
    </citation>
    <scope>NUCLEOTIDE SEQUENCE [LARGE SCALE GENOMIC DNA]</scope>
    <source>
        <strain evidence="1 2">A44</strain>
    </source>
</reference>
<accession>A0A248U8X3</accession>
<evidence type="ECO:0000313" key="2">
    <source>
        <dbReference type="Proteomes" id="UP000215256"/>
    </source>
</evidence>
<organism evidence="1 2">
    <name type="scientific">Ochrobactrum quorumnocens</name>
    <dbReference type="NCBI Taxonomy" id="271865"/>
    <lineage>
        <taxon>Bacteria</taxon>
        <taxon>Pseudomonadati</taxon>
        <taxon>Pseudomonadota</taxon>
        <taxon>Alphaproteobacteria</taxon>
        <taxon>Hyphomicrobiales</taxon>
        <taxon>Brucellaceae</taxon>
        <taxon>Brucella/Ochrobactrum group</taxon>
        <taxon>Ochrobactrum</taxon>
    </lineage>
</organism>
<dbReference type="AlphaFoldDB" id="A0A248U8X3"/>
<name>A0A248U8X3_9HYPH</name>
<dbReference type="EMBL" id="CP022603">
    <property type="protein sequence ID" value="ASV83148.1"/>
    <property type="molecule type" value="Genomic_DNA"/>
</dbReference>
<gene>
    <name evidence="1" type="ORF">CES85_3924</name>
</gene>
<dbReference type="Proteomes" id="UP000215256">
    <property type="component" value="Chromosome 2"/>
</dbReference>
<sequence>MRFHTQLECIPKSAKRFSDKMRVIANRQSACLIASDGKAL</sequence>
<dbReference type="KEGG" id="och:CES85_3924"/>
<proteinExistence type="predicted"/>
<evidence type="ECO:0000313" key="1">
    <source>
        <dbReference type="EMBL" id="ASV83148.1"/>
    </source>
</evidence>